<protein>
    <submittedName>
        <fullName evidence="2">Uncharacterized protein</fullName>
    </submittedName>
</protein>
<organism evidence="2 3">
    <name type="scientific">Natribaculum luteum</name>
    <dbReference type="NCBI Taxonomy" id="1586232"/>
    <lineage>
        <taxon>Archaea</taxon>
        <taxon>Methanobacteriati</taxon>
        <taxon>Methanobacteriota</taxon>
        <taxon>Stenosarchaea group</taxon>
        <taxon>Halobacteria</taxon>
        <taxon>Halobacteriales</taxon>
        <taxon>Natrialbaceae</taxon>
        <taxon>Natribaculum</taxon>
    </lineage>
</organism>
<dbReference type="AlphaFoldDB" id="A0ABD5P5G5"/>
<reference evidence="2 3" key="1">
    <citation type="journal article" date="2014" name="Int. J. Syst. Evol. Microbiol.">
        <title>Complete genome sequence of Corynebacterium casei LMG S-19264T (=DSM 44701T), isolated from a smear-ripened cheese.</title>
        <authorList>
            <consortium name="US DOE Joint Genome Institute (JGI-PGF)"/>
            <person name="Walter F."/>
            <person name="Albersmeier A."/>
            <person name="Kalinowski J."/>
            <person name="Ruckert C."/>
        </authorList>
    </citation>
    <scope>NUCLEOTIDE SEQUENCE [LARGE SCALE GENOMIC DNA]</scope>
    <source>
        <strain evidence="2 3">IBRC-M 10912</strain>
    </source>
</reference>
<sequence length="102" mass="10583">MDRYTAIIALANTTTLVVGGLIVLLAYRAFRRTGSSPLRAVAVGFGFIVTGSLLGGLVHLIGENVALGIAVQSSFTAGGFVVLWYSLYTSGSTATTIRRSTG</sequence>
<accession>A0ABD5P5G5</accession>
<name>A0ABD5P5G5_9EURY</name>
<gene>
    <name evidence="2" type="ORF">ACFOZ7_21880</name>
</gene>
<dbReference type="RefSeq" id="WP_246973422.1">
    <property type="nucleotide sequence ID" value="NZ_CP095397.1"/>
</dbReference>
<proteinExistence type="predicted"/>
<feature type="transmembrane region" description="Helical" evidence="1">
    <location>
        <begin position="67"/>
        <end position="88"/>
    </location>
</feature>
<feature type="transmembrane region" description="Helical" evidence="1">
    <location>
        <begin position="6"/>
        <end position="27"/>
    </location>
</feature>
<evidence type="ECO:0000313" key="3">
    <source>
        <dbReference type="Proteomes" id="UP001595821"/>
    </source>
</evidence>
<dbReference type="Pfam" id="PF24365">
    <property type="entry name" value="DUF7521"/>
    <property type="match status" value="1"/>
</dbReference>
<evidence type="ECO:0000313" key="2">
    <source>
        <dbReference type="EMBL" id="MFC4249548.1"/>
    </source>
</evidence>
<keyword evidence="1" id="KW-0812">Transmembrane</keyword>
<dbReference type="Proteomes" id="UP001595821">
    <property type="component" value="Unassembled WGS sequence"/>
</dbReference>
<evidence type="ECO:0000256" key="1">
    <source>
        <dbReference type="SAM" id="Phobius"/>
    </source>
</evidence>
<feature type="transmembrane region" description="Helical" evidence="1">
    <location>
        <begin position="39"/>
        <end position="61"/>
    </location>
</feature>
<keyword evidence="1" id="KW-0472">Membrane</keyword>
<comment type="caution">
    <text evidence="2">The sequence shown here is derived from an EMBL/GenBank/DDBJ whole genome shotgun (WGS) entry which is preliminary data.</text>
</comment>
<dbReference type="InterPro" id="IPR055943">
    <property type="entry name" value="DUF7521"/>
</dbReference>
<dbReference type="EMBL" id="JBHSDJ010000133">
    <property type="protein sequence ID" value="MFC4249548.1"/>
    <property type="molecule type" value="Genomic_DNA"/>
</dbReference>
<keyword evidence="1" id="KW-1133">Transmembrane helix</keyword>
<dbReference type="GeneID" id="71853461"/>